<organism evidence="2 3">
    <name type="scientific">Roridomyces roridus</name>
    <dbReference type="NCBI Taxonomy" id="1738132"/>
    <lineage>
        <taxon>Eukaryota</taxon>
        <taxon>Fungi</taxon>
        <taxon>Dikarya</taxon>
        <taxon>Basidiomycota</taxon>
        <taxon>Agaricomycotina</taxon>
        <taxon>Agaricomycetes</taxon>
        <taxon>Agaricomycetidae</taxon>
        <taxon>Agaricales</taxon>
        <taxon>Marasmiineae</taxon>
        <taxon>Mycenaceae</taxon>
        <taxon>Roridomyces</taxon>
    </lineage>
</organism>
<name>A0AAD7BYR4_9AGAR</name>
<evidence type="ECO:0008006" key="4">
    <source>
        <dbReference type="Google" id="ProtNLM"/>
    </source>
</evidence>
<evidence type="ECO:0000313" key="3">
    <source>
        <dbReference type="Proteomes" id="UP001221142"/>
    </source>
</evidence>
<dbReference type="EMBL" id="JARKIF010000007">
    <property type="protein sequence ID" value="KAJ7634419.1"/>
    <property type="molecule type" value="Genomic_DNA"/>
</dbReference>
<keyword evidence="1" id="KW-0732">Signal</keyword>
<gene>
    <name evidence="2" type="ORF">FB45DRAFT_865167</name>
</gene>
<sequence>MPCTAAIFIFTLSTILPSTLRWHAMDRVPEEILAEILSPLLKVPEEVFSATNEKPLLPAGYSSSTYLLVSRTWLRVATPLLYHTIIFRRTAQVTALERVLEDKHPEFGRYTRKLRIEGGFGPGVENILDLAPNITDLFLTFYIFSSDNVSGLCRGLSRINPDASSYRTRLLLIETAWAYPRRTSRLLNFHKLNFASLELLIWPSSQSFKMLTKDPTRFPNLRALRIETCSASFLALLCQLKNLQHVEYIIPEASAKPDKRRIPATFLSCEKPHLNIRKIMFLLPDPARRRYQFERQHEAAFKEAFARFNKRFFPVLGTIQLSLAKWPIYE</sequence>
<dbReference type="Proteomes" id="UP001221142">
    <property type="component" value="Unassembled WGS sequence"/>
</dbReference>
<keyword evidence="3" id="KW-1185">Reference proteome</keyword>
<accession>A0AAD7BYR4</accession>
<evidence type="ECO:0000313" key="2">
    <source>
        <dbReference type="EMBL" id="KAJ7634419.1"/>
    </source>
</evidence>
<feature type="chain" id="PRO_5042143599" description="F-box domain-containing protein" evidence="1">
    <location>
        <begin position="22"/>
        <end position="330"/>
    </location>
</feature>
<evidence type="ECO:0000256" key="1">
    <source>
        <dbReference type="SAM" id="SignalP"/>
    </source>
</evidence>
<feature type="signal peptide" evidence="1">
    <location>
        <begin position="1"/>
        <end position="21"/>
    </location>
</feature>
<proteinExistence type="predicted"/>
<reference evidence="2" key="1">
    <citation type="submission" date="2023-03" db="EMBL/GenBank/DDBJ databases">
        <title>Massive genome expansion in bonnet fungi (Mycena s.s.) driven by repeated elements and novel gene families across ecological guilds.</title>
        <authorList>
            <consortium name="Lawrence Berkeley National Laboratory"/>
            <person name="Harder C.B."/>
            <person name="Miyauchi S."/>
            <person name="Viragh M."/>
            <person name="Kuo A."/>
            <person name="Thoen E."/>
            <person name="Andreopoulos B."/>
            <person name="Lu D."/>
            <person name="Skrede I."/>
            <person name="Drula E."/>
            <person name="Henrissat B."/>
            <person name="Morin E."/>
            <person name="Kohler A."/>
            <person name="Barry K."/>
            <person name="LaButti K."/>
            <person name="Morin E."/>
            <person name="Salamov A."/>
            <person name="Lipzen A."/>
            <person name="Mereny Z."/>
            <person name="Hegedus B."/>
            <person name="Baldrian P."/>
            <person name="Stursova M."/>
            <person name="Weitz H."/>
            <person name="Taylor A."/>
            <person name="Grigoriev I.V."/>
            <person name="Nagy L.G."/>
            <person name="Martin F."/>
            <person name="Kauserud H."/>
        </authorList>
    </citation>
    <scope>NUCLEOTIDE SEQUENCE</scope>
    <source>
        <strain evidence="2">9284</strain>
    </source>
</reference>
<comment type="caution">
    <text evidence="2">The sequence shown here is derived from an EMBL/GenBank/DDBJ whole genome shotgun (WGS) entry which is preliminary data.</text>
</comment>
<dbReference type="AlphaFoldDB" id="A0AAD7BYR4"/>
<protein>
    <recommendedName>
        <fullName evidence="4">F-box domain-containing protein</fullName>
    </recommendedName>
</protein>